<accession>A0A4U0ZJV9</accession>
<dbReference type="InterPro" id="IPR042461">
    <property type="entry name" value="LapD_MoxY_peri_C"/>
</dbReference>
<dbReference type="AlphaFoldDB" id="A0A4U0ZJV9"/>
<keyword evidence="1" id="KW-0812">Transmembrane</keyword>
<dbReference type="CDD" id="cd01948">
    <property type="entry name" value="EAL"/>
    <property type="match status" value="1"/>
</dbReference>
<dbReference type="GO" id="GO:0007165">
    <property type="term" value="P:signal transduction"/>
    <property type="evidence" value="ECO:0007669"/>
    <property type="project" value="InterPro"/>
</dbReference>
<dbReference type="Pfam" id="PF00672">
    <property type="entry name" value="HAMP"/>
    <property type="match status" value="1"/>
</dbReference>
<gene>
    <name evidence="5" type="ORF">E5672_03805</name>
</gene>
<dbReference type="PROSITE" id="PS50885">
    <property type="entry name" value="HAMP"/>
    <property type="match status" value="1"/>
</dbReference>
<dbReference type="SMART" id="SM00304">
    <property type="entry name" value="HAMP"/>
    <property type="match status" value="1"/>
</dbReference>
<dbReference type="SUPFAM" id="SSF158472">
    <property type="entry name" value="HAMP domain-like"/>
    <property type="match status" value="1"/>
</dbReference>
<dbReference type="SUPFAM" id="SSF55073">
    <property type="entry name" value="Nucleotide cyclase"/>
    <property type="match status" value="1"/>
</dbReference>
<evidence type="ECO:0000313" key="5">
    <source>
        <dbReference type="EMBL" id="TKB05216.1"/>
    </source>
</evidence>
<sequence length="646" mass="72013">MSLSRQFGLGFLSVLVLVFLGTVWINVNSTRSYISDQLSSHAQDTATSLGLSISPYVGMEGGLPVVDTMVNAIFDRGYYESIELQDLDGNSLLKKVNPPKPEVVPEWFMQLFPISPPITKTEINSGWVMAGELTVKSHPGLGYAQLWSNAKRTFVLTLVLFVIGTLLLAILLKLITNPLKVVIRAAERIANRDFNPIEYEPKTKELGLLVKAFNKMAGVLSKQYNELTAQAQAYYKKAYLDPLTQLGNKQALDNKLARIFTKTEDEPAAGFLVLVRLSSLAHVNELEGAAIADEYIKNVSKILLTATQRKGELFRSRGADFAILLEDMSDEDCLSVLEGLSEQFKANNSDMFKNGYAHMGVAHFGADTQKALLLEQADSALTSASTFPNGWQLASNITVQQSHQSWREQLKRIINEDAIDILLQPVKNFDNDTLVSECLARFIDSTGENYLPMAQLIPESEKLLVSGELDKAILRKIVSLLSKSPESSEYKSISINISTASLSSLDNVDELVDILKQVRGKSKNVIVEIHEHSLHRCFKNCVFFANKLREIDCKITIERFGSSISAFAHIRQIRPDYIKLDGSFTRHINSVEENQFFVSSLVSIAHGLNIEVIAELVEDKDEARCLHGLFVDYVQGYYFGKPEVWS</sequence>
<dbReference type="InterPro" id="IPR050706">
    <property type="entry name" value="Cyclic-di-GMP_PDE-like"/>
</dbReference>
<keyword evidence="1" id="KW-1133">Transmembrane helix</keyword>
<reference evidence="5 6" key="1">
    <citation type="submission" date="2019-04" db="EMBL/GenBank/DDBJ databases">
        <title>Alteromonas portus sp. nov., an alginate lyase-excreting marine bacterium.</title>
        <authorList>
            <person name="Huang H."/>
            <person name="Mo K."/>
            <person name="Bao S."/>
        </authorList>
    </citation>
    <scope>NUCLEOTIDE SEQUENCE [LARGE SCALE GENOMIC DNA]</scope>
    <source>
        <strain evidence="5 6">HB161718</strain>
    </source>
</reference>
<dbReference type="PANTHER" id="PTHR33121:SF79">
    <property type="entry name" value="CYCLIC DI-GMP PHOSPHODIESTERASE PDED-RELATED"/>
    <property type="match status" value="1"/>
</dbReference>
<dbReference type="Proteomes" id="UP000305471">
    <property type="component" value="Unassembled WGS sequence"/>
</dbReference>
<dbReference type="Pfam" id="PF00990">
    <property type="entry name" value="GGDEF"/>
    <property type="match status" value="1"/>
</dbReference>
<feature type="domain" description="EAL" evidence="2">
    <location>
        <begin position="403"/>
        <end position="646"/>
    </location>
</feature>
<evidence type="ECO:0000256" key="1">
    <source>
        <dbReference type="SAM" id="Phobius"/>
    </source>
</evidence>
<comment type="caution">
    <text evidence="5">The sequence shown here is derived from an EMBL/GenBank/DDBJ whole genome shotgun (WGS) entry which is preliminary data.</text>
</comment>
<dbReference type="InterPro" id="IPR029787">
    <property type="entry name" value="Nucleotide_cyclase"/>
</dbReference>
<dbReference type="CDD" id="cd06225">
    <property type="entry name" value="HAMP"/>
    <property type="match status" value="1"/>
</dbReference>
<dbReference type="RefSeq" id="WP_136780972.1">
    <property type="nucleotide sequence ID" value="NZ_SWCO01000001.1"/>
</dbReference>
<dbReference type="Gene3D" id="3.30.70.270">
    <property type="match status" value="1"/>
</dbReference>
<dbReference type="InterPro" id="IPR032244">
    <property type="entry name" value="LapD_MoxY_N"/>
</dbReference>
<dbReference type="InterPro" id="IPR035919">
    <property type="entry name" value="EAL_sf"/>
</dbReference>
<evidence type="ECO:0000313" key="6">
    <source>
        <dbReference type="Proteomes" id="UP000305471"/>
    </source>
</evidence>
<dbReference type="InterPro" id="IPR000160">
    <property type="entry name" value="GGDEF_dom"/>
</dbReference>
<dbReference type="Pfam" id="PF16448">
    <property type="entry name" value="LapD_MoxY_N"/>
    <property type="match status" value="1"/>
</dbReference>
<proteinExistence type="predicted"/>
<name>A0A4U0ZJV9_9ALTE</name>
<protein>
    <submittedName>
        <fullName evidence="5">EAL domain-containing protein</fullName>
    </submittedName>
</protein>
<dbReference type="EMBL" id="SWCO01000001">
    <property type="protein sequence ID" value="TKB05216.1"/>
    <property type="molecule type" value="Genomic_DNA"/>
</dbReference>
<dbReference type="Pfam" id="PF00563">
    <property type="entry name" value="EAL"/>
    <property type="match status" value="1"/>
</dbReference>
<dbReference type="InterPro" id="IPR043128">
    <property type="entry name" value="Rev_trsase/Diguanyl_cyclase"/>
</dbReference>
<feature type="domain" description="HAMP" evidence="3">
    <location>
        <begin position="173"/>
        <end position="225"/>
    </location>
</feature>
<dbReference type="SUPFAM" id="SSF141868">
    <property type="entry name" value="EAL domain-like"/>
    <property type="match status" value="1"/>
</dbReference>
<dbReference type="PROSITE" id="PS50883">
    <property type="entry name" value="EAL"/>
    <property type="match status" value="1"/>
</dbReference>
<feature type="domain" description="GGDEF" evidence="4">
    <location>
        <begin position="268"/>
        <end position="396"/>
    </location>
</feature>
<organism evidence="5 6">
    <name type="scientific">Alteromonas portus</name>
    <dbReference type="NCBI Taxonomy" id="2565549"/>
    <lineage>
        <taxon>Bacteria</taxon>
        <taxon>Pseudomonadati</taxon>
        <taxon>Pseudomonadota</taxon>
        <taxon>Gammaproteobacteria</taxon>
        <taxon>Alteromonadales</taxon>
        <taxon>Alteromonadaceae</taxon>
        <taxon>Alteromonas/Salinimonas group</taxon>
        <taxon>Alteromonas</taxon>
    </lineage>
</organism>
<evidence type="ECO:0000259" key="4">
    <source>
        <dbReference type="PROSITE" id="PS50887"/>
    </source>
</evidence>
<dbReference type="Gene3D" id="3.20.20.450">
    <property type="entry name" value="EAL domain"/>
    <property type="match status" value="1"/>
</dbReference>
<dbReference type="SMART" id="SM00267">
    <property type="entry name" value="GGDEF"/>
    <property type="match status" value="1"/>
</dbReference>
<dbReference type="Gene3D" id="6.10.340.10">
    <property type="match status" value="1"/>
</dbReference>
<dbReference type="InterPro" id="IPR001633">
    <property type="entry name" value="EAL_dom"/>
</dbReference>
<evidence type="ECO:0000259" key="2">
    <source>
        <dbReference type="PROSITE" id="PS50883"/>
    </source>
</evidence>
<evidence type="ECO:0000259" key="3">
    <source>
        <dbReference type="PROSITE" id="PS50885"/>
    </source>
</evidence>
<dbReference type="SMART" id="SM00052">
    <property type="entry name" value="EAL"/>
    <property type="match status" value="1"/>
</dbReference>
<feature type="transmembrane region" description="Helical" evidence="1">
    <location>
        <begin position="6"/>
        <end position="27"/>
    </location>
</feature>
<dbReference type="OrthoDB" id="5894408at2"/>
<dbReference type="PANTHER" id="PTHR33121">
    <property type="entry name" value="CYCLIC DI-GMP PHOSPHODIESTERASE PDEF"/>
    <property type="match status" value="1"/>
</dbReference>
<keyword evidence="1" id="KW-0472">Membrane</keyword>
<dbReference type="PROSITE" id="PS50887">
    <property type="entry name" value="GGDEF"/>
    <property type="match status" value="1"/>
</dbReference>
<dbReference type="GO" id="GO:0071111">
    <property type="term" value="F:cyclic-guanylate-specific phosphodiesterase activity"/>
    <property type="evidence" value="ECO:0007669"/>
    <property type="project" value="InterPro"/>
</dbReference>
<dbReference type="Gene3D" id="6.20.270.20">
    <property type="entry name" value="LapD/MoxY periplasmic domain"/>
    <property type="match status" value="1"/>
</dbReference>
<dbReference type="Gene3D" id="3.30.110.200">
    <property type="match status" value="1"/>
</dbReference>
<dbReference type="GO" id="GO:0016020">
    <property type="term" value="C:membrane"/>
    <property type="evidence" value="ECO:0007669"/>
    <property type="project" value="InterPro"/>
</dbReference>
<dbReference type="InterPro" id="IPR003660">
    <property type="entry name" value="HAMP_dom"/>
</dbReference>
<feature type="transmembrane region" description="Helical" evidence="1">
    <location>
        <begin position="154"/>
        <end position="175"/>
    </location>
</feature>
<keyword evidence="6" id="KW-1185">Reference proteome</keyword>